<name>A0A3R5ZP31_9FIRM</name>
<evidence type="ECO:0000256" key="9">
    <source>
        <dbReference type="PROSITE-ProRule" id="PRU01091"/>
    </source>
</evidence>
<dbReference type="CDD" id="cd17574">
    <property type="entry name" value="REC_OmpR"/>
    <property type="match status" value="1"/>
</dbReference>
<dbReference type="Pfam" id="PF00072">
    <property type="entry name" value="Response_reg"/>
    <property type="match status" value="1"/>
</dbReference>
<dbReference type="Gene3D" id="3.40.50.2300">
    <property type="match status" value="1"/>
</dbReference>
<dbReference type="PANTHER" id="PTHR48111:SF21">
    <property type="entry name" value="DNA-BINDING DUAL MASTER TRANSCRIPTIONAL REGULATOR RPAA"/>
    <property type="match status" value="1"/>
</dbReference>
<dbReference type="PROSITE" id="PS50110">
    <property type="entry name" value="RESPONSE_REGULATORY"/>
    <property type="match status" value="1"/>
</dbReference>
<dbReference type="GO" id="GO:0005829">
    <property type="term" value="C:cytosol"/>
    <property type="evidence" value="ECO:0007669"/>
    <property type="project" value="TreeGrafter"/>
</dbReference>
<dbReference type="GO" id="GO:0006355">
    <property type="term" value="P:regulation of DNA-templated transcription"/>
    <property type="evidence" value="ECO:0007669"/>
    <property type="project" value="InterPro"/>
</dbReference>
<evidence type="ECO:0000259" key="10">
    <source>
        <dbReference type="PROSITE" id="PS50110"/>
    </source>
</evidence>
<dbReference type="InterPro" id="IPR036388">
    <property type="entry name" value="WH-like_DNA-bd_sf"/>
</dbReference>
<organism evidence="12 13">
    <name type="scientific">Coprococcus eutactus</name>
    <dbReference type="NCBI Taxonomy" id="33043"/>
    <lineage>
        <taxon>Bacteria</taxon>
        <taxon>Bacillati</taxon>
        <taxon>Bacillota</taxon>
        <taxon>Clostridia</taxon>
        <taxon>Lachnospirales</taxon>
        <taxon>Lachnospiraceae</taxon>
        <taxon>Coprococcus</taxon>
    </lineage>
</organism>
<dbReference type="InterPro" id="IPR011006">
    <property type="entry name" value="CheY-like_superfamily"/>
</dbReference>
<gene>
    <name evidence="12" type="ORF">DWX94_06495</name>
</gene>
<comment type="caution">
    <text evidence="12">The sequence shown here is derived from an EMBL/GenBank/DDBJ whole genome shotgun (WGS) entry which is preliminary data.</text>
</comment>
<dbReference type="SUPFAM" id="SSF46894">
    <property type="entry name" value="C-terminal effector domain of the bipartite response regulators"/>
    <property type="match status" value="1"/>
</dbReference>
<dbReference type="SUPFAM" id="SSF52172">
    <property type="entry name" value="CheY-like"/>
    <property type="match status" value="1"/>
</dbReference>
<evidence type="ECO:0000256" key="2">
    <source>
        <dbReference type="ARBA" id="ARBA00022553"/>
    </source>
</evidence>
<feature type="modified residue" description="4-aspartylphosphate" evidence="8">
    <location>
        <position position="57"/>
    </location>
</feature>
<evidence type="ECO:0000256" key="3">
    <source>
        <dbReference type="ARBA" id="ARBA00023012"/>
    </source>
</evidence>
<keyword evidence="3" id="KW-0902">Two-component regulatory system</keyword>
<dbReference type="Gene3D" id="1.10.10.10">
    <property type="entry name" value="Winged helix-like DNA-binding domain superfamily/Winged helix DNA-binding domain"/>
    <property type="match status" value="1"/>
</dbReference>
<evidence type="ECO:0000256" key="5">
    <source>
        <dbReference type="ARBA" id="ARBA00023125"/>
    </source>
</evidence>
<proteinExistence type="predicted"/>
<accession>A0A3R5ZP31</accession>
<evidence type="ECO:0000256" key="8">
    <source>
        <dbReference type="PROSITE-ProRule" id="PRU00169"/>
    </source>
</evidence>
<dbReference type="InterPro" id="IPR039420">
    <property type="entry name" value="WalR-like"/>
</dbReference>
<feature type="DNA-binding region" description="OmpR/PhoB-type" evidence="9">
    <location>
        <begin position="131"/>
        <end position="226"/>
    </location>
</feature>
<evidence type="ECO:0000256" key="1">
    <source>
        <dbReference type="ARBA" id="ARBA00018672"/>
    </source>
</evidence>
<keyword evidence="5 9" id="KW-0238">DNA-binding</keyword>
<evidence type="ECO:0000256" key="6">
    <source>
        <dbReference type="ARBA" id="ARBA00023163"/>
    </source>
</evidence>
<dbReference type="PROSITE" id="PS51755">
    <property type="entry name" value="OMPR_PHOB"/>
    <property type="match status" value="1"/>
</dbReference>
<dbReference type="Proteomes" id="UP000283295">
    <property type="component" value="Unassembled WGS sequence"/>
</dbReference>
<reference evidence="12 13" key="1">
    <citation type="submission" date="2018-08" db="EMBL/GenBank/DDBJ databases">
        <title>A genome reference for cultivated species of the human gut microbiota.</title>
        <authorList>
            <person name="Zou Y."/>
            <person name="Xue W."/>
            <person name="Luo G."/>
        </authorList>
    </citation>
    <scope>NUCLEOTIDE SEQUENCE [LARGE SCALE GENOMIC DNA]</scope>
    <source>
        <strain evidence="12 13">AF22-21</strain>
    </source>
</reference>
<dbReference type="AlphaFoldDB" id="A0A3R5ZP31"/>
<dbReference type="InterPro" id="IPR016032">
    <property type="entry name" value="Sig_transdc_resp-reg_C-effctor"/>
</dbReference>
<evidence type="ECO:0000313" key="13">
    <source>
        <dbReference type="Proteomes" id="UP000283295"/>
    </source>
</evidence>
<dbReference type="GO" id="GO:0000976">
    <property type="term" value="F:transcription cis-regulatory region binding"/>
    <property type="evidence" value="ECO:0007669"/>
    <property type="project" value="TreeGrafter"/>
</dbReference>
<dbReference type="EMBL" id="QRVK01000012">
    <property type="protein sequence ID" value="RGS43007.1"/>
    <property type="molecule type" value="Genomic_DNA"/>
</dbReference>
<dbReference type="FunFam" id="3.40.50.2300:FF:000001">
    <property type="entry name" value="DNA-binding response regulator PhoB"/>
    <property type="match status" value="1"/>
</dbReference>
<evidence type="ECO:0000259" key="11">
    <source>
        <dbReference type="PROSITE" id="PS51755"/>
    </source>
</evidence>
<comment type="function">
    <text evidence="7">May play the central regulatory role in sporulation. It may be an element of the effector pathway responsible for the activation of sporulation genes in response to nutritional stress. Spo0A may act in concert with spo0H (a sigma factor) to control the expression of some genes that are critical to the sporulation process.</text>
</comment>
<protein>
    <recommendedName>
        <fullName evidence="1">Stage 0 sporulation protein A homolog</fullName>
    </recommendedName>
</protein>
<dbReference type="Gene3D" id="6.10.250.690">
    <property type="match status" value="1"/>
</dbReference>
<dbReference type="CDD" id="cd00383">
    <property type="entry name" value="trans_reg_C"/>
    <property type="match status" value="1"/>
</dbReference>
<sequence length="226" mass="26067">MKHSILLVEDEQKIAEGIMDYMNGGEAEYETCFTWADDGDKALELVYENEYDLVLLDVMLPGADGFEICRAIRAKSYVPVIFLTARGREEDRLYGYDIGCDDYVVKPFSMAELSAKIMSFLRRSKGLWEKKSSIEAYDIVIYPDKLQVFVAGNEVRLAPKEYAMLKYFMEHRGMLITRDDLLVRLWGYDYEGSDRVVDNHIKKLRQALGEPGKKIKTVFAKGYMMD</sequence>
<dbReference type="InterPro" id="IPR001867">
    <property type="entry name" value="OmpR/PhoB-type_DNA-bd"/>
</dbReference>
<keyword evidence="4" id="KW-0805">Transcription regulation</keyword>
<dbReference type="Pfam" id="PF00486">
    <property type="entry name" value="Trans_reg_C"/>
    <property type="match status" value="1"/>
</dbReference>
<dbReference type="PANTHER" id="PTHR48111">
    <property type="entry name" value="REGULATOR OF RPOS"/>
    <property type="match status" value="1"/>
</dbReference>
<feature type="domain" description="Response regulatory" evidence="10">
    <location>
        <begin position="4"/>
        <end position="121"/>
    </location>
</feature>
<dbReference type="GO" id="GO:0000156">
    <property type="term" value="F:phosphorelay response regulator activity"/>
    <property type="evidence" value="ECO:0007669"/>
    <property type="project" value="TreeGrafter"/>
</dbReference>
<dbReference type="SMART" id="SM00448">
    <property type="entry name" value="REC"/>
    <property type="match status" value="1"/>
</dbReference>
<evidence type="ECO:0000256" key="7">
    <source>
        <dbReference type="ARBA" id="ARBA00024867"/>
    </source>
</evidence>
<keyword evidence="6" id="KW-0804">Transcription</keyword>
<keyword evidence="2 8" id="KW-0597">Phosphoprotein</keyword>
<dbReference type="InterPro" id="IPR001789">
    <property type="entry name" value="Sig_transdc_resp-reg_receiver"/>
</dbReference>
<dbReference type="GO" id="GO:0032993">
    <property type="term" value="C:protein-DNA complex"/>
    <property type="evidence" value="ECO:0007669"/>
    <property type="project" value="TreeGrafter"/>
</dbReference>
<dbReference type="SMART" id="SM00862">
    <property type="entry name" value="Trans_reg_C"/>
    <property type="match status" value="1"/>
</dbReference>
<dbReference type="OrthoDB" id="9790442at2"/>
<feature type="domain" description="OmpR/PhoB-type" evidence="11">
    <location>
        <begin position="131"/>
        <end position="226"/>
    </location>
</feature>
<evidence type="ECO:0000313" key="12">
    <source>
        <dbReference type="EMBL" id="RGS43007.1"/>
    </source>
</evidence>
<evidence type="ECO:0000256" key="4">
    <source>
        <dbReference type="ARBA" id="ARBA00023015"/>
    </source>
</evidence>